<keyword evidence="3" id="KW-1133">Transmembrane helix</keyword>
<feature type="transmembrane region" description="Helical" evidence="3">
    <location>
        <begin position="12"/>
        <end position="33"/>
    </location>
</feature>
<comment type="caution">
    <text evidence="5">The sequence shown here is derived from an EMBL/GenBank/DDBJ whole genome shotgun (WGS) entry which is preliminary data.</text>
</comment>
<dbReference type="PROSITE" id="PS51123">
    <property type="entry name" value="OMPA_2"/>
    <property type="match status" value="1"/>
</dbReference>
<keyword evidence="1 3" id="KW-0472">Membrane</keyword>
<feature type="compositionally biased region" description="Basic and acidic residues" evidence="2">
    <location>
        <begin position="160"/>
        <end position="171"/>
    </location>
</feature>
<dbReference type="GO" id="GO:0016020">
    <property type="term" value="C:membrane"/>
    <property type="evidence" value="ECO:0007669"/>
    <property type="project" value="UniProtKB-UniRule"/>
</dbReference>
<evidence type="ECO:0000256" key="2">
    <source>
        <dbReference type="SAM" id="MobiDB-lite"/>
    </source>
</evidence>
<dbReference type="EMBL" id="SACT01000003">
    <property type="protein sequence ID" value="RVT51498.1"/>
    <property type="molecule type" value="Genomic_DNA"/>
</dbReference>
<feature type="region of interest" description="Disordered" evidence="2">
    <location>
        <begin position="147"/>
        <end position="171"/>
    </location>
</feature>
<name>A0A3S2U2X9_9BURK</name>
<protein>
    <submittedName>
        <fullName evidence="5">OmpA family protein</fullName>
    </submittedName>
</protein>
<dbReference type="Gene3D" id="3.30.1330.60">
    <property type="entry name" value="OmpA-like domain"/>
    <property type="match status" value="1"/>
</dbReference>
<evidence type="ECO:0000256" key="3">
    <source>
        <dbReference type="SAM" id="Phobius"/>
    </source>
</evidence>
<dbReference type="InterPro" id="IPR006665">
    <property type="entry name" value="OmpA-like"/>
</dbReference>
<accession>A0A3S2U2X9</accession>
<dbReference type="CDD" id="cd07185">
    <property type="entry name" value="OmpA_C-like"/>
    <property type="match status" value="1"/>
</dbReference>
<reference evidence="5 6" key="1">
    <citation type="submission" date="2019-01" db="EMBL/GenBank/DDBJ databases">
        <authorList>
            <person name="Chen W.-M."/>
        </authorList>
    </citation>
    <scope>NUCLEOTIDE SEQUENCE [LARGE SCALE GENOMIC DNA]</scope>
    <source>
        <strain evidence="5 6">ICH-3</strain>
    </source>
</reference>
<proteinExistence type="predicted"/>
<dbReference type="Proteomes" id="UP000288178">
    <property type="component" value="Unassembled WGS sequence"/>
</dbReference>
<dbReference type="InterPro" id="IPR036737">
    <property type="entry name" value="OmpA-like_sf"/>
</dbReference>
<keyword evidence="3" id="KW-0812">Transmembrane</keyword>
<dbReference type="AlphaFoldDB" id="A0A3S2U2X9"/>
<feature type="domain" description="OmpA-like" evidence="4">
    <location>
        <begin position="60"/>
        <end position="171"/>
    </location>
</feature>
<evidence type="ECO:0000256" key="1">
    <source>
        <dbReference type="PROSITE-ProRule" id="PRU00473"/>
    </source>
</evidence>
<sequence length="171" mass="17435">MFDELDDGARTGVWVALGVVAFVLFGLLGGLAIRQIKPAAAPLASAAAPAAAVDLDALLDVPLAGDLAGTLYFEVGQSGLTQADGPAVLAAIRGAADAAPARRLVISGFHDASGDPQMNHDLAKQRAIAVRDALVGAGVARERLQLRKPASTDGGSADDPQARRVEVHLVD</sequence>
<evidence type="ECO:0000313" key="5">
    <source>
        <dbReference type="EMBL" id="RVT51498.1"/>
    </source>
</evidence>
<organism evidence="5 6">
    <name type="scientific">Rubrivivax albus</name>
    <dbReference type="NCBI Taxonomy" id="2499835"/>
    <lineage>
        <taxon>Bacteria</taxon>
        <taxon>Pseudomonadati</taxon>
        <taxon>Pseudomonadota</taxon>
        <taxon>Betaproteobacteria</taxon>
        <taxon>Burkholderiales</taxon>
        <taxon>Sphaerotilaceae</taxon>
        <taxon>Rubrivivax</taxon>
    </lineage>
</organism>
<evidence type="ECO:0000313" key="6">
    <source>
        <dbReference type="Proteomes" id="UP000288178"/>
    </source>
</evidence>
<keyword evidence="6" id="KW-1185">Reference proteome</keyword>
<dbReference type="RefSeq" id="WP_128198499.1">
    <property type="nucleotide sequence ID" value="NZ_SACT01000003.1"/>
</dbReference>
<gene>
    <name evidence="5" type="ORF">ENE75_11785</name>
</gene>
<dbReference type="OrthoDB" id="8526920at2"/>
<dbReference type="Pfam" id="PF00691">
    <property type="entry name" value="OmpA"/>
    <property type="match status" value="1"/>
</dbReference>
<evidence type="ECO:0000259" key="4">
    <source>
        <dbReference type="PROSITE" id="PS51123"/>
    </source>
</evidence>
<dbReference type="SUPFAM" id="SSF103088">
    <property type="entry name" value="OmpA-like"/>
    <property type="match status" value="1"/>
</dbReference>